<evidence type="ECO:0000256" key="2">
    <source>
        <dbReference type="ARBA" id="ARBA00009446"/>
    </source>
</evidence>
<dbReference type="Gene3D" id="1.10.290.10">
    <property type="entry name" value="Topoisomerase I, domain 4"/>
    <property type="match status" value="1"/>
</dbReference>
<comment type="similarity">
    <text evidence="2 10">Belongs to the type IA topoisomerase family.</text>
</comment>
<dbReference type="NCBIfam" id="TIGR01051">
    <property type="entry name" value="topA_bact"/>
    <property type="match status" value="1"/>
</dbReference>
<dbReference type="InterPro" id="IPR023405">
    <property type="entry name" value="Topo_IA_core_domain"/>
</dbReference>
<dbReference type="OrthoDB" id="9804262at2"/>
<feature type="domain" description="Toprim" evidence="11">
    <location>
        <begin position="3"/>
        <end position="113"/>
    </location>
</feature>
<evidence type="ECO:0000313" key="13">
    <source>
        <dbReference type="EMBL" id="MSS43903.1"/>
    </source>
</evidence>
<dbReference type="InterPro" id="IPR013824">
    <property type="entry name" value="Topo_IA_cen_sub1"/>
</dbReference>
<feature type="site" description="Interaction with DNA" evidence="10">
    <location>
        <position position="139"/>
    </location>
</feature>
<dbReference type="InterPro" id="IPR013826">
    <property type="entry name" value="Topo_IA_cen_sub3"/>
</dbReference>
<evidence type="ECO:0000256" key="5">
    <source>
        <dbReference type="ARBA" id="ARBA00022833"/>
    </source>
</evidence>
<comment type="catalytic activity">
    <reaction evidence="1 10">
        <text>ATP-independent breakage of single-stranded DNA, followed by passage and rejoining.</text>
        <dbReference type="EC" id="5.6.2.1"/>
    </reaction>
</comment>
<evidence type="ECO:0000256" key="10">
    <source>
        <dbReference type="HAMAP-Rule" id="MF_00952"/>
    </source>
</evidence>
<dbReference type="InterPro" id="IPR003602">
    <property type="entry name" value="Topo_IA_DNA-bd_dom"/>
</dbReference>
<dbReference type="RefSeq" id="WP_154484579.1">
    <property type="nucleotide sequence ID" value="NZ_VULR01000012.1"/>
</dbReference>
<dbReference type="Gene3D" id="3.40.50.140">
    <property type="match status" value="1"/>
</dbReference>
<reference evidence="13 14" key="1">
    <citation type="submission" date="2019-08" db="EMBL/GenBank/DDBJ databases">
        <title>In-depth cultivation of the pig gut microbiome towards novel bacterial diversity and tailored functional studies.</title>
        <authorList>
            <person name="Wylensek D."/>
            <person name="Hitch T.C.A."/>
            <person name="Clavel T."/>
        </authorList>
    </citation>
    <scope>NUCLEOTIDE SEQUENCE [LARGE SCALE GENOMIC DNA]</scope>
    <source>
        <strain evidence="13 14">Med78-601-WT-4W-RMD-3</strain>
    </source>
</reference>
<dbReference type="SMART" id="SM00493">
    <property type="entry name" value="TOPRIM"/>
    <property type="match status" value="1"/>
</dbReference>
<dbReference type="EMBL" id="VULR01000012">
    <property type="protein sequence ID" value="MSS43903.1"/>
    <property type="molecule type" value="Genomic_DNA"/>
</dbReference>
<evidence type="ECO:0000313" key="14">
    <source>
        <dbReference type="Proteomes" id="UP000462760"/>
    </source>
</evidence>
<keyword evidence="4" id="KW-0863">Zinc-finger</keyword>
<evidence type="ECO:0000256" key="1">
    <source>
        <dbReference type="ARBA" id="ARBA00000213"/>
    </source>
</evidence>
<dbReference type="Pfam" id="PF01131">
    <property type="entry name" value="Topoisom_bac"/>
    <property type="match status" value="1"/>
</dbReference>
<comment type="caution">
    <text evidence="13">The sequence shown here is derived from an EMBL/GenBank/DDBJ whole genome shotgun (WGS) entry which is preliminary data.</text>
</comment>
<evidence type="ECO:0000259" key="12">
    <source>
        <dbReference type="PROSITE" id="PS52039"/>
    </source>
</evidence>
<dbReference type="InterPro" id="IPR013498">
    <property type="entry name" value="Topo_IA_Znf"/>
</dbReference>
<dbReference type="InterPro" id="IPR003601">
    <property type="entry name" value="Topo_IA_2"/>
</dbReference>
<dbReference type="InterPro" id="IPR006171">
    <property type="entry name" value="TOPRIM_dom"/>
</dbReference>
<feature type="site" description="Interaction with DNA" evidence="10">
    <location>
        <position position="140"/>
    </location>
</feature>
<dbReference type="GO" id="GO:0005694">
    <property type="term" value="C:chromosome"/>
    <property type="evidence" value="ECO:0007669"/>
    <property type="project" value="InterPro"/>
</dbReference>
<dbReference type="Gene3D" id="1.10.460.10">
    <property type="entry name" value="Topoisomerase I, domain 2"/>
    <property type="match status" value="1"/>
</dbReference>
<dbReference type="InterPro" id="IPR013497">
    <property type="entry name" value="Topo_IA_cen"/>
</dbReference>
<dbReference type="GO" id="GO:0003917">
    <property type="term" value="F:DNA topoisomerase type I (single strand cut, ATP-independent) activity"/>
    <property type="evidence" value="ECO:0007669"/>
    <property type="project" value="UniProtKB-UniRule"/>
</dbReference>
<feature type="site" description="Interaction with DNA" evidence="10">
    <location>
        <position position="148"/>
    </location>
</feature>
<dbReference type="HAMAP" id="MF_00952">
    <property type="entry name" value="Topoisom_1_prok"/>
    <property type="match status" value="1"/>
</dbReference>
<dbReference type="InterPro" id="IPR000380">
    <property type="entry name" value="Topo_IA"/>
</dbReference>
<keyword evidence="7 10" id="KW-0799">Topoisomerase</keyword>
<dbReference type="GO" id="GO:0008270">
    <property type="term" value="F:zinc ion binding"/>
    <property type="evidence" value="ECO:0007669"/>
    <property type="project" value="UniProtKB-KW"/>
</dbReference>
<feature type="active site" description="O-(5'-phospho-DNA)-tyrosine intermediate" evidence="10">
    <location>
        <position position="302"/>
    </location>
</feature>
<feature type="site" description="Interaction with DNA" evidence="10">
    <location>
        <position position="33"/>
    </location>
</feature>
<dbReference type="InterPro" id="IPR013825">
    <property type="entry name" value="Topo_IA_cen_sub2"/>
</dbReference>
<keyword evidence="5" id="KW-0862">Zinc</keyword>
<feature type="site" description="Interaction with DNA" evidence="10">
    <location>
        <position position="491"/>
    </location>
</feature>
<evidence type="ECO:0000256" key="7">
    <source>
        <dbReference type="ARBA" id="ARBA00023029"/>
    </source>
</evidence>
<dbReference type="Pfam" id="PF01396">
    <property type="entry name" value="Zn_ribbon_Top1"/>
    <property type="match status" value="3"/>
</dbReference>
<dbReference type="Gene3D" id="3.30.65.10">
    <property type="entry name" value="Bacterial Topoisomerase I, domain 1"/>
    <property type="match status" value="2"/>
</dbReference>
<dbReference type="CDD" id="cd03363">
    <property type="entry name" value="TOPRIM_TopoIA_TopoI"/>
    <property type="match status" value="1"/>
</dbReference>
<keyword evidence="3" id="KW-0479">Metal-binding</keyword>
<keyword evidence="9 10" id="KW-0413">Isomerase</keyword>
<evidence type="ECO:0000259" key="11">
    <source>
        <dbReference type="PROSITE" id="PS50880"/>
    </source>
</evidence>
<dbReference type="InterPro" id="IPR023406">
    <property type="entry name" value="Topo_IA_AS"/>
</dbReference>
<dbReference type="PROSITE" id="PS00396">
    <property type="entry name" value="TOPO_IA_1"/>
    <property type="match status" value="1"/>
</dbReference>
<feature type="site" description="Interaction with DNA" evidence="10">
    <location>
        <position position="143"/>
    </location>
</feature>
<gene>
    <name evidence="10 13" type="primary">topA</name>
    <name evidence="13" type="ORF">FYJ27_09215</name>
</gene>
<dbReference type="SUPFAM" id="SSF56712">
    <property type="entry name" value="Prokaryotic type I DNA topoisomerase"/>
    <property type="match status" value="1"/>
</dbReference>
<dbReference type="InterPro" id="IPR034149">
    <property type="entry name" value="TOPRIM_TopoI"/>
</dbReference>
<dbReference type="PANTHER" id="PTHR42785">
    <property type="entry name" value="DNA TOPOISOMERASE, TYPE IA, CORE"/>
    <property type="match status" value="1"/>
</dbReference>
<keyword evidence="6" id="KW-0460">Magnesium</keyword>
<feature type="domain" description="Topo IA-type catalytic" evidence="12">
    <location>
        <begin position="129"/>
        <end position="559"/>
    </location>
</feature>
<comment type="subunit">
    <text evidence="10">Monomer.</text>
</comment>
<dbReference type="InterPro" id="IPR028612">
    <property type="entry name" value="Topoisom_1_IA"/>
</dbReference>
<evidence type="ECO:0000256" key="6">
    <source>
        <dbReference type="ARBA" id="ARBA00022842"/>
    </source>
</evidence>
<organism evidence="13 14">
    <name type="scientific">Anaerosalibacter bizertensis</name>
    <dbReference type="NCBI Taxonomy" id="932217"/>
    <lineage>
        <taxon>Bacteria</taxon>
        <taxon>Bacillati</taxon>
        <taxon>Bacillota</taxon>
        <taxon>Tissierellia</taxon>
        <taxon>Tissierellales</taxon>
        <taxon>Sporanaerobacteraceae</taxon>
        <taxon>Anaerosalibacter</taxon>
    </lineage>
</organism>
<dbReference type="PANTHER" id="PTHR42785:SF1">
    <property type="entry name" value="DNA TOPOISOMERASE"/>
    <property type="match status" value="1"/>
</dbReference>
<keyword evidence="8 10" id="KW-0238">DNA-binding</keyword>
<proteinExistence type="inferred from homology"/>
<comment type="function">
    <text evidence="10">Releases the supercoiling and torsional tension of DNA, which is introduced during the DNA replication and transcription, by transiently cleaving and rejoining one strand of the DNA duplex. Introduces a single-strand break via transesterification at a target site in duplex DNA. The scissile phosphodiester is attacked by the catalytic tyrosine of the enzyme, resulting in the formation of a DNA-(5'-phosphotyrosyl)-enzyme intermediate and the expulsion of a 3'-OH DNA strand. The free DNA strand then undergoes passage around the unbroken strand, thus removing DNA supercoils. Finally, in the religation step, the DNA 3'-OH attacks the covalent intermediate to expel the active-site tyrosine and restore the DNA phosphodiester backbone.</text>
</comment>
<dbReference type="CDD" id="cd00186">
    <property type="entry name" value="TOP1Ac"/>
    <property type="match status" value="1"/>
</dbReference>
<feature type="site" description="Interaction with DNA" evidence="10">
    <location>
        <position position="304"/>
    </location>
</feature>
<feature type="region of interest" description="Interaction with DNA" evidence="10">
    <location>
        <begin position="163"/>
        <end position="168"/>
    </location>
</feature>
<evidence type="ECO:0000256" key="8">
    <source>
        <dbReference type="ARBA" id="ARBA00023125"/>
    </source>
</evidence>
<sequence>MQKNLVIVESPAKAKTIGKFLGKNYKVKASVGHVRDLPKSTLGIDIENNFKPKYITIRGKGPVIKELKSEAKKVDKIYLATDPDREGEAISWHLSHILGLDEEDPVRIEFNEITKEAVSGAIKNPRPINRDLVDAQQARRVLDRLVGYKISPLLWRKIRKGLSAGRVQSVAVKLVCDREKEIEEFVPEEYWSIKGIFEKNKKDFEASFYGELKDNKEVKKDLKSKKEVEEVLESLENEKYFIHEVKRGTKRRNPYSPYTTSTLQQDASKRLRFSAKKTMVIAQQLYEGIDIKGEGTVGLITYIRTDSTRISKEAIKETNDFIIENYGKDYSSNGKKARKKKSGDIQDAHEAIRATSVSRKPEDIKESLSADQYKLYKLIWERFVASQMSAAVYETLSIKIKSGNYIFRASGSKLKFDGFMRIYNAYESENNIELPNFKEGEEVKLKKLNPNQHFTQPPARYTEATLIKILEELGIGRPSTYSPTISTILNREYVVLENRSFKPTELGLLVTDLLEDYFKNIINEEFTADMEERLDEVADGKLPWKKVIEDFYSEFHEVLEVAEKEIEKIEIKDEVTDVICEKCGKNMVVKYGRYGKFLACPGYPECKNTKPFLEELNVNCPRCDGKVVERRTKKGRKFYGCSNYPKCNFMSWDKPIDEKCPECGDILVKRVNKTSTTIKCMNKSCGYKKVEKDIK</sequence>
<dbReference type="SUPFAM" id="SSF57783">
    <property type="entry name" value="Zinc beta-ribbon"/>
    <property type="match status" value="1"/>
</dbReference>
<protein>
    <recommendedName>
        <fullName evidence="10">DNA topoisomerase 1</fullName>
        <ecNumber evidence="10">5.6.2.1</ecNumber>
    </recommendedName>
    <alternativeName>
        <fullName evidence="10">DNA topoisomerase I</fullName>
    </alternativeName>
</protein>
<dbReference type="PRINTS" id="PR00417">
    <property type="entry name" value="PRTPISMRASEI"/>
</dbReference>
<dbReference type="InterPro" id="IPR005733">
    <property type="entry name" value="TopoI_bac-type"/>
</dbReference>
<dbReference type="AlphaFoldDB" id="A0A844FIH6"/>
<dbReference type="Pfam" id="PF01751">
    <property type="entry name" value="Toprim"/>
    <property type="match status" value="1"/>
</dbReference>
<dbReference type="SMART" id="SM00437">
    <property type="entry name" value="TOP1Ac"/>
    <property type="match status" value="1"/>
</dbReference>
<dbReference type="Gene3D" id="2.70.20.10">
    <property type="entry name" value="Topoisomerase I, domain 3"/>
    <property type="match status" value="1"/>
</dbReference>
<dbReference type="Proteomes" id="UP000462760">
    <property type="component" value="Unassembled WGS sequence"/>
</dbReference>
<dbReference type="EC" id="5.6.2.1" evidence="10"/>
<evidence type="ECO:0000256" key="3">
    <source>
        <dbReference type="ARBA" id="ARBA00022723"/>
    </source>
</evidence>
<dbReference type="GO" id="GO:0006265">
    <property type="term" value="P:DNA topological change"/>
    <property type="evidence" value="ECO:0007669"/>
    <property type="project" value="UniProtKB-UniRule"/>
</dbReference>
<dbReference type="SMART" id="SM00436">
    <property type="entry name" value="TOP1Bc"/>
    <property type="match status" value="1"/>
</dbReference>
<accession>A0A844FIH6</accession>
<feature type="site" description="Interaction with DNA" evidence="10">
    <location>
        <position position="155"/>
    </location>
</feature>
<name>A0A844FIH6_9FIRM</name>
<dbReference type="GO" id="GO:0003677">
    <property type="term" value="F:DNA binding"/>
    <property type="evidence" value="ECO:0007669"/>
    <property type="project" value="UniProtKB-KW"/>
</dbReference>
<dbReference type="PROSITE" id="PS52039">
    <property type="entry name" value="TOPO_IA_2"/>
    <property type="match status" value="1"/>
</dbReference>
<evidence type="ECO:0000256" key="4">
    <source>
        <dbReference type="ARBA" id="ARBA00022771"/>
    </source>
</evidence>
<evidence type="ECO:0000256" key="9">
    <source>
        <dbReference type="ARBA" id="ARBA00023235"/>
    </source>
</evidence>
<dbReference type="PROSITE" id="PS50880">
    <property type="entry name" value="TOPRIM"/>
    <property type="match status" value="1"/>
</dbReference>